<dbReference type="EMBL" id="OX459119">
    <property type="protein sequence ID" value="CAI9094911.1"/>
    <property type="molecule type" value="Genomic_DNA"/>
</dbReference>
<organism evidence="9 10">
    <name type="scientific">Oldenlandia corymbosa var. corymbosa</name>
    <dbReference type="NCBI Taxonomy" id="529605"/>
    <lineage>
        <taxon>Eukaryota</taxon>
        <taxon>Viridiplantae</taxon>
        <taxon>Streptophyta</taxon>
        <taxon>Embryophyta</taxon>
        <taxon>Tracheophyta</taxon>
        <taxon>Spermatophyta</taxon>
        <taxon>Magnoliopsida</taxon>
        <taxon>eudicotyledons</taxon>
        <taxon>Gunneridae</taxon>
        <taxon>Pentapetalae</taxon>
        <taxon>asterids</taxon>
        <taxon>lamiids</taxon>
        <taxon>Gentianales</taxon>
        <taxon>Rubiaceae</taxon>
        <taxon>Rubioideae</taxon>
        <taxon>Spermacoceae</taxon>
        <taxon>Hedyotis-Oldenlandia complex</taxon>
        <taxon>Oldenlandia</taxon>
    </lineage>
</organism>
<dbReference type="InterPro" id="IPR012599">
    <property type="entry name" value="Propeptide_C1A"/>
</dbReference>
<accession>A0AAV1CHW2</accession>
<evidence type="ECO:0000313" key="10">
    <source>
        <dbReference type="Proteomes" id="UP001161247"/>
    </source>
</evidence>
<reference evidence="9" key="1">
    <citation type="submission" date="2023-03" db="EMBL/GenBank/DDBJ databases">
        <authorList>
            <person name="Julca I."/>
        </authorList>
    </citation>
    <scope>NUCLEOTIDE SEQUENCE</scope>
</reference>
<keyword evidence="4" id="KW-0378">Hydrolase</keyword>
<dbReference type="GO" id="GO:0006508">
    <property type="term" value="P:proteolysis"/>
    <property type="evidence" value="ECO:0007669"/>
    <property type="project" value="UniProtKB-KW"/>
</dbReference>
<name>A0AAV1CHW2_OLDCO</name>
<feature type="signal peptide" evidence="7">
    <location>
        <begin position="1"/>
        <end position="24"/>
    </location>
</feature>
<proteinExistence type="inferred from homology"/>
<evidence type="ECO:0000256" key="7">
    <source>
        <dbReference type="SAM" id="SignalP"/>
    </source>
</evidence>
<dbReference type="GO" id="GO:0004197">
    <property type="term" value="F:cysteine-type endopeptidase activity"/>
    <property type="evidence" value="ECO:0007669"/>
    <property type="project" value="InterPro"/>
</dbReference>
<dbReference type="AlphaFoldDB" id="A0AAV1CHW2"/>
<dbReference type="Gene3D" id="3.90.70.10">
    <property type="entry name" value="Cysteine proteinases"/>
    <property type="match status" value="1"/>
</dbReference>
<evidence type="ECO:0000256" key="3">
    <source>
        <dbReference type="ARBA" id="ARBA00022729"/>
    </source>
</evidence>
<sequence length="270" mass="29812">MARICVTVLLLFSVMLIFQLQVKAGASTLQLKHGDKILQKLIVERVNGNATAGWKAGMNPRFSKFTVGQFKHLLGVKPTPKDILESIPVLSHPQHLNLPSHFDARIAWPQCGHCGSCWAFGAVESLQDHFCIQLNNVSLSVNDLLACCGLLCGDGCDGGYPIAAWKYFVQHGVVTDEVVNPHNPPPPKCIQKCVKENLLWGNSKHYGLKAYRISSNPSDIMAEVYTNGPVKVSFTVYEQMVMALEKMAFGFWHLPGFSYFPISTIGILLV</sequence>
<evidence type="ECO:0000259" key="8">
    <source>
        <dbReference type="SMART" id="SM00645"/>
    </source>
</evidence>
<dbReference type="InterPro" id="IPR038765">
    <property type="entry name" value="Papain-like_cys_pep_sf"/>
</dbReference>
<evidence type="ECO:0000313" key="9">
    <source>
        <dbReference type="EMBL" id="CAI9094911.1"/>
    </source>
</evidence>
<comment type="similarity">
    <text evidence="1">Belongs to the peptidase C1 family.</text>
</comment>
<dbReference type="PANTHER" id="PTHR12411">
    <property type="entry name" value="CYSTEINE PROTEASE FAMILY C1-RELATED"/>
    <property type="match status" value="1"/>
</dbReference>
<evidence type="ECO:0000256" key="5">
    <source>
        <dbReference type="ARBA" id="ARBA00022807"/>
    </source>
</evidence>
<keyword evidence="10" id="KW-1185">Reference proteome</keyword>
<dbReference type="Proteomes" id="UP001161247">
    <property type="component" value="Chromosome 2"/>
</dbReference>
<gene>
    <name evidence="9" type="ORF">OLC1_LOCUS5988</name>
</gene>
<dbReference type="SMART" id="SM00645">
    <property type="entry name" value="Pept_C1"/>
    <property type="match status" value="1"/>
</dbReference>
<protein>
    <submittedName>
        <fullName evidence="9">OLC1v1030742C1</fullName>
    </submittedName>
</protein>
<dbReference type="Pfam" id="PF08127">
    <property type="entry name" value="Propeptide_C1"/>
    <property type="match status" value="1"/>
</dbReference>
<dbReference type="SUPFAM" id="SSF54001">
    <property type="entry name" value="Cysteine proteinases"/>
    <property type="match status" value="1"/>
</dbReference>
<evidence type="ECO:0000256" key="1">
    <source>
        <dbReference type="ARBA" id="ARBA00008455"/>
    </source>
</evidence>
<keyword evidence="3 7" id="KW-0732">Signal</keyword>
<evidence type="ECO:0000256" key="4">
    <source>
        <dbReference type="ARBA" id="ARBA00022801"/>
    </source>
</evidence>
<evidence type="ECO:0000256" key="2">
    <source>
        <dbReference type="ARBA" id="ARBA00022670"/>
    </source>
</evidence>
<dbReference type="InterPro" id="IPR000668">
    <property type="entry name" value="Peptidase_C1A_C"/>
</dbReference>
<feature type="domain" description="Peptidase C1A papain C-terminal" evidence="8">
    <location>
        <begin position="98"/>
        <end position="262"/>
    </location>
</feature>
<feature type="chain" id="PRO_5043841426" evidence="7">
    <location>
        <begin position="25"/>
        <end position="270"/>
    </location>
</feature>
<evidence type="ECO:0000256" key="6">
    <source>
        <dbReference type="ARBA" id="ARBA00023157"/>
    </source>
</evidence>
<dbReference type="Pfam" id="PF00112">
    <property type="entry name" value="Peptidase_C1"/>
    <property type="match status" value="1"/>
</dbReference>
<dbReference type="InterPro" id="IPR013128">
    <property type="entry name" value="Peptidase_C1A"/>
</dbReference>
<keyword evidence="5" id="KW-0788">Thiol protease</keyword>
<keyword evidence="6" id="KW-1015">Disulfide bond</keyword>
<keyword evidence="2" id="KW-0645">Protease</keyword>